<keyword evidence="2" id="KW-1185">Reference proteome</keyword>
<accession>A0A8C2YT19</accession>
<evidence type="ECO:0000313" key="2">
    <source>
        <dbReference type="Proteomes" id="UP000694398"/>
    </source>
</evidence>
<reference evidence="1" key="2">
    <citation type="submission" date="2025-09" db="UniProtKB">
        <authorList>
            <consortium name="Ensembl"/>
        </authorList>
    </citation>
    <scope>IDENTIFICATION</scope>
</reference>
<protein>
    <submittedName>
        <fullName evidence="1">Chromosome 11 open reading frame 71</fullName>
    </submittedName>
</protein>
<reference evidence="1" key="1">
    <citation type="submission" date="2025-08" db="UniProtKB">
        <authorList>
            <consortium name="Ensembl"/>
        </authorList>
    </citation>
    <scope>IDENTIFICATION</scope>
</reference>
<gene>
    <name evidence="1" type="primary">C11orf71</name>
</gene>
<dbReference type="GeneTree" id="ENSGT00390000007962"/>
<dbReference type="AlphaFoldDB" id="A0A8C2YT19"/>
<proteinExistence type="predicted"/>
<sequence length="114" mass="12192">MALNYATLCAGDQGNGVAHRPAHGDLGQAALALAMVSGDSFLVGRPELVYPGPPQAVRLSARTHGRRMPGVRNRRRFGAIRFSPYTIPRVLRLLGSVLRQPLMAFGGVSTRISA</sequence>
<dbReference type="OMA" id="LRWCSTC"/>
<dbReference type="PANTHER" id="PTHR16445">
    <property type="entry name" value="SIMILAR TO HYPOTHETICAL PROTEIN FLJ20010"/>
    <property type="match status" value="1"/>
</dbReference>
<evidence type="ECO:0000313" key="1">
    <source>
        <dbReference type="Ensembl" id="ENSCLAP00000021198.1"/>
    </source>
</evidence>
<name>A0A8C2YT19_CHILA</name>
<dbReference type="InterPro" id="IPR031487">
    <property type="entry name" value="DUF4687"/>
</dbReference>
<dbReference type="PANTHER" id="PTHR16445:SF0">
    <property type="entry name" value="GENE 5617-RELATED"/>
    <property type="match status" value="1"/>
</dbReference>
<dbReference type="Ensembl" id="ENSCLAT00000021399.1">
    <property type="protein sequence ID" value="ENSCLAP00000021198.1"/>
    <property type="gene ID" value="ENSCLAG00000014517.1"/>
</dbReference>
<dbReference type="Pfam" id="PF15747">
    <property type="entry name" value="DUF4687"/>
    <property type="match status" value="1"/>
</dbReference>
<organism evidence="1 2">
    <name type="scientific">Chinchilla lanigera</name>
    <name type="common">Long-tailed chinchilla</name>
    <name type="synonym">Chinchilla villidera</name>
    <dbReference type="NCBI Taxonomy" id="34839"/>
    <lineage>
        <taxon>Eukaryota</taxon>
        <taxon>Metazoa</taxon>
        <taxon>Chordata</taxon>
        <taxon>Craniata</taxon>
        <taxon>Vertebrata</taxon>
        <taxon>Euteleostomi</taxon>
        <taxon>Mammalia</taxon>
        <taxon>Eutheria</taxon>
        <taxon>Euarchontoglires</taxon>
        <taxon>Glires</taxon>
        <taxon>Rodentia</taxon>
        <taxon>Hystricomorpha</taxon>
        <taxon>Chinchillidae</taxon>
        <taxon>Chinchilla</taxon>
    </lineage>
</organism>
<dbReference type="Proteomes" id="UP000694398">
    <property type="component" value="Unassembled WGS sequence"/>
</dbReference>